<evidence type="ECO:0000256" key="1">
    <source>
        <dbReference type="SAM" id="Coils"/>
    </source>
</evidence>
<evidence type="ECO:0000313" key="2">
    <source>
        <dbReference type="EMBL" id="SEC20208.1"/>
    </source>
</evidence>
<sequence>MTWAYREWMKTKSPRDELARRLAERDELVVEILELEGGLERAKRRLDEVSAEIDSSGHIE</sequence>
<gene>
    <name evidence="2" type="ORF">SAMN04490220_1043</name>
</gene>
<proteinExistence type="predicted"/>
<dbReference type="Proteomes" id="UP000183407">
    <property type="component" value="Unassembled WGS sequence"/>
</dbReference>
<keyword evidence="1" id="KW-0175">Coiled coil</keyword>
<protein>
    <submittedName>
        <fullName evidence="2">Uncharacterized protein</fullName>
    </submittedName>
</protein>
<organism evidence="2 3">
    <name type="scientific">Rhodococcus jostii</name>
    <dbReference type="NCBI Taxonomy" id="132919"/>
    <lineage>
        <taxon>Bacteria</taxon>
        <taxon>Bacillati</taxon>
        <taxon>Actinomycetota</taxon>
        <taxon>Actinomycetes</taxon>
        <taxon>Mycobacteriales</taxon>
        <taxon>Nocardiaceae</taxon>
        <taxon>Rhodococcus</taxon>
    </lineage>
</organism>
<name>A0A1H4QKY4_RHOJO</name>
<dbReference type="AlphaFoldDB" id="A0A1H4QKY4"/>
<dbReference type="EMBL" id="FNTL01000004">
    <property type="protein sequence ID" value="SEC20208.1"/>
    <property type="molecule type" value="Genomic_DNA"/>
</dbReference>
<evidence type="ECO:0000313" key="3">
    <source>
        <dbReference type="Proteomes" id="UP000183407"/>
    </source>
</evidence>
<feature type="coiled-coil region" evidence="1">
    <location>
        <begin position="25"/>
        <end position="52"/>
    </location>
</feature>
<accession>A0A1H4QKY4</accession>
<reference evidence="3" key="1">
    <citation type="submission" date="2016-10" db="EMBL/GenBank/DDBJ databases">
        <authorList>
            <person name="Varghese N."/>
        </authorList>
    </citation>
    <scope>NUCLEOTIDE SEQUENCE [LARGE SCALE GENOMIC DNA]</scope>
    <source>
        <strain evidence="3">DSM 44719</strain>
    </source>
</reference>